<reference evidence="3" key="1">
    <citation type="submission" date="2016-10" db="EMBL/GenBank/DDBJ databases">
        <authorList>
            <person name="Varghese N."/>
            <person name="Submissions S."/>
        </authorList>
    </citation>
    <scope>NUCLEOTIDE SEQUENCE [LARGE SCALE GENOMIC DNA]</scope>
    <source>
        <strain evidence="3">Nm71</strain>
    </source>
</reference>
<proteinExistence type="predicted"/>
<evidence type="ECO:0000256" key="1">
    <source>
        <dbReference type="SAM" id="SignalP"/>
    </source>
</evidence>
<protein>
    <recommendedName>
        <fullName evidence="4">Peptidase propeptide and YPEB domain-containing protein</fullName>
    </recommendedName>
</protein>
<gene>
    <name evidence="2" type="ORF">SAMN05216326_11017</name>
</gene>
<organism evidence="2 3">
    <name type="scientific">Nitrosomonas marina</name>
    <dbReference type="NCBI Taxonomy" id="917"/>
    <lineage>
        <taxon>Bacteria</taxon>
        <taxon>Pseudomonadati</taxon>
        <taxon>Pseudomonadota</taxon>
        <taxon>Betaproteobacteria</taxon>
        <taxon>Nitrosomonadales</taxon>
        <taxon>Nitrosomonadaceae</taxon>
        <taxon>Nitrosomonas</taxon>
    </lineage>
</organism>
<evidence type="ECO:0000313" key="2">
    <source>
        <dbReference type="EMBL" id="SET03911.1"/>
    </source>
</evidence>
<keyword evidence="3" id="KW-1185">Reference proteome</keyword>
<feature type="signal peptide" evidence="1">
    <location>
        <begin position="1"/>
        <end position="21"/>
    </location>
</feature>
<feature type="chain" id="PRO_5011457947" description="Peptidase propeptide and YPEB domain-containing protein" evidence="1">
    <location>
        <begin position="22"/>
        <end position="96"/>
    </location>
</feature>
<accession>A0A1I0BBP8</accession>
<dbReference type="OrthoDB" id="8547939at2"/>
<dbReference type="RefSeq" id="WP_090657657.1">
    <property type="nucleotide sequence ID" value="NZ_FOIA01000010.1"/>
</dbReference>
<dbReference type="AlphaFoldDB" id="A0A1I0BBP8"/>
<dbReference type="EMBL" id="FOIA01000010">
    <property type="protein sequence ID" value="SET03911.1"/>
    <property type="molecule type" value="Genomic_DNA"/>
</dbReference>
<dbReference type="Proteomes" id="UP000199345">
    <property type="component" value="Unassembled WGS sequence"/>
</dbReference>
<evidence type="ECO:0008006" key="4">
    <source>
        <dbReference type="Google" id="ProtNLM"/>
    </source>
</evidence>
<keyword evidence="1" id="KW-0732">Signal</keyword>
<name>A0A1I0BBP8_9PROT</name>
<sequence length="96" mass="11016">MNILQKFFLITFLFAFFPISATSSERHESINVKNPENRHTEISQRQAITIAQQHIKGRVLDIRRSENVYRVKILSDQGSIHIIQVNVSDGTIKSGH</sequence>
<evidence type="ECO:0000313" key="3">
    <source>
        <dbReference type="Proteomes" id="UP000199345"/>
    </source>
</evidence>